<feature type="short sequence motif" description="HGGXW" evidence="3">
    <location>
        <begin position="44"/>
        <end position="48"/>
    </location>
</feature>
<dbReference type="InterPro" id="IPR029058">
    <property type="entry name" value="AB_hydrolase_fold"/>
</dbReference>
<feature type="domain" description="BD-FAE-like" evidence="4">
    <location>
        <begin position="21"/>
        <end position="226"/>
    </location>
</feature>
<protein>
    <recommendedName>
        <fullName evidence="3">Kynurenine formamidase</fullName>
        <shortName evidence="3">KFA</shortName>
        <shortName evidence="3">KFase</shortName>
        <ecNumber evidence="3">3.5.1.9</ecNumber>
    </recommendedName>
    <alternativeName>
        <fullName evidence="3">Arylformamidase</fullName>
    </alternativeName>
    <alternativeName>
        <fullName evidence="3">N-formylkynurenine formamidase</fullName>
        <shortName evidence="3">FKF</shortName>
    </alternativeName>
</protein>
<comment type="subunit">
    <text evidence="3">Homodimer.</text>
</comment>
<dbReference type="KEGG" id="dfa:DFA_02177"/>
<dbReference type="PANTHER" id="PTHR48081:SF33">
    <property type="entry name" value="KYNURENINE FORMAMIDASE"/>
    <property type="match status" value="1"/>
</dbReference>
<proteinExistence type="inferred from homology"/>
<gene>
    <name evidence="5" type="ORF">DFA_02177</name>
</gene>
<dbReference type="OrthoDB" id="6495301at2759"/>
<dbReference type="OMA" id="HSCGGHM"/>
<keyword evidence="1 3" id="KW-0378">Hydrolase</keyword>
<comment type="catalytic activity">
    <reaction evidence="3">
        <text>N-formyl-L-kynurenine + H2O = L-kynurenine + formate + H(+)</text>
        <dbReference type="Rhea" id="RHEA:13009"/>
        <dbReference type="ChEBI" id="CHEBI:15377"/>
        <dbReference type="ChEBI" id="CHEBI:15378"/>
        <dbReference type="ChEBI" id="CHEBI:15740"/>
        <dbReference type="ChEBI" id="CHEBI:57959"/>
        <dbReference type="ChEBI" id="CHEBI:58629"/>
        <dbReference type="EC" id="3.5.1.9"/>
    </reaction>
</comment>
<feature type="active site" description="Nucleophile" evidence="3">
    <location>
        <position position="122"/>
    </location>
</feature>
<dbReference type="RefSeq" id="XP_004357661.1">
    <property type="nucleotide sequence ID" value="XM_004357604.1"/>
</dbReference>
<dbReference type="GO" id="GO:0019441">
    <property type="term" value="P:L-tryptophan catabolic process to kynurenine"/>
    <property type="evidence" value="ECO:0007669"/>
    <property type="project" value="UniProtKB-UniRule"/>
</dbReference>
<keyword evidence="6" id="KW-1185">Reference proteome</keyword>
<dbReference type="EMBL" id="GL883015">
    <property type="protein sequence ID" value="EGG19390.1"/>
    <property type="molecule type" value="Genomic_DNA"/>
</dbReference>
<name>F4PYC3_CACFS</name>
<evidence type="ECO:0000256" key="2">
    <source>
        <dbReference type="ARBA" id="ARBA00023079"/>
    </source>
</evidence>
<evidence type="ECO:0000256" key="3">
    <source>
        <dbReference type="HAMAP-Rule" id="MF_03014"/>
    </source>
</evidence>
<feature type="active site" evidence="3">
    <location>
        <position position="211"/>
    </location>
</feature>
<dbReference type="AlphaFoldDB" id="F4PYC3"/>
<dbReference type="GeneID" id="14871418"/>
<dbReference type="Proteomes" id="UP000007797">
    <property type="component" value="Unassembled WGS sequence"/>
</dbReference>
<dbReference type="Gene3D" id="3.40.50.1820">
    <property type="entry name" value="alpha/beta hydrolase"/>
    <property type="match status" value="1"/>
</dbReference>
<dbReference type="SUPFAM" id="SSF53474">
    <property type="entry name" value="alpha/beta-Hydrolases"/>
    <property type="match status" value="1"/>
</dbReference>
<sequence>MDKTAIYYDIAYATQHSSQKMDIYEPSLDGVEPGTLFPLMVYVHGGFWMDRDKSDYLTMGRYFASKGIVVAVVNYRLSKKAHKVPVRYPTHNQDLAQAISWLVDNQSDYRYDSNNIHLVGHSCGAHMISMIALKPTDYLTPSSPYTIRSCIGIQGIYDISQLIRDYPDYISEIEFVFNSSSDWEAPQQIVSHGRSDYNASLKWLIVHAPTDQLVNPPQSSNFVTHLSQQCKYTNVESFTDAQGSHFAVVMKLGEEEEKSLDNLRSAILTFIK</sequence>
<evidence type="ECO:0000256" key="1">
    <source>
        <dbReference type="ARBA" id="ARBA00022801"/>
    </source>
</evidence>
<dbReference type="PANTHER" id="PTHR48081">
    <property type="entry name" value="AB HYDROLASE SUPERFAMILY PROTEIN C4A8.06C"/>
    <property type="match status" value="1"/>
</dbReference>
<dbReference type="GO" id="GO:0004061">
    <property type="term" value="F:arylformamidase activity"/>
    <property type="evidence" value="ECO:0007669"/>
    <property type="project" value="UniProtKB-UniRule"/>
</dbReference>
<feature type="active site" evidence="3">
    <location>
        <position position="245"/>
    </location>
</feature>
<dbReference type="InterPro" id="IPR050300">
    <property type="entry name" value="GDXG_lipolytic_enzyme"/>
</dbReference>
<dbReference type="InterPro" id="IPR027519">
    <property type="entry name" value="KFase_ver/fungi-typ"/>
</dbReference>
<comment type="function">
    <text evidence="3">Catalyzes the hydrolysis of N-formyl-L-kynurenine to L-kynurenine, the second step in the kynurenine pathway of tryptophan degradation. Required for elimination of toxic metabolites.</text>
</comment>
<comment type="domain">
    <text evidence="3">The main chain amide nitrogen atoms of the second glycine and its adjacent residue in the HGGXW motif define the oxyanion hole, and stabilize the oxyanion that forms during the nucleophilic attack by the catalytic serine during substrate cleavage.</text>
</comment>
<evidence type="ECO:0000313" key="6">
    <source>
        <dbReference type="Proteomes" id="UP000007797"/>
    </source>
</evidence>
<reference evidence="6" key="1">
    <citation type="journal article" date="2011" name="Genome Res.">
        <title>Phylogeny-wide analysis of social amoeba genomes highlights ancient origins for complex intercellular communication.</title>
        <authorList>
            <person name="Heidel A.J."/>
            <person name="Lawal H.M."/>
            <person name="Felder M."/>
            <person name="Schilde C."/>
            <person name="Helps N.R."/>
            <person name="Tunggal B."/>
            <person name="Rivero F."/>
            <person name="John U."/>
            <person name="Schleicher M."/>
            <person name="Eichinger L."/>
            <person name="Platzer M."/>
            <person name="Noegel A.A."/>
            <person name="Schaap P."/>
            <person name="Gloeckner G."/>
        </authorList>
    </citation>
    <scope>NUCLEOTIDE SEQUENCE [LARGE SCALE GENOMIC DNA]</scope>
    <source>
        <strain evidence="6">SH3</strain>
    </source>
</reference>
<dbReference type="STRING" id="1054147.F4PYC3"/>
<comment type="similarity">
    <text evidence="3">Belongs to the kynurenine formamidase family.</text>
</comment>
<organism evidence="5 6">
    <name type="scientific">Cavenderia fasciculata</name>
    <name type="common">Slime mold</name>
    <name type="synonym">Dictyostelium fasciculatum</name>
    <dbReference type="NCBI Taxonomy" id="261658"/>
    <lineage>
        <taxon>Eukaryota</taxon>
        <taxon>Amoebozoa</taxon>
        <taxon>Evosea</taxon>
        <taxon>Eumycetozoa</taxon>
        <taxon>Dictyostelia</taxon>
        <taxon>Acytosteliales</taxon>
        <taxon>Cavenderiaceae</taxon>
        <taxon>Cavenderia</taxon>
    </lineage>
</organism>
<dbReference type="InterPro" id="IPR049492">
    <property type="entry name" value="BD-FAE-like_dom"/>
</dbReference>
<dbReference type="UniPathway" id="UPA00333">
    <property type="reaction ID" value="UER00454"/>
</dbReference>
<dbReference type="ESTHER" id="dicfs-f4pyc3">
    <property type="family name" value="Kynurenine-formamidase"/>
</dbReference>
<evidence type="ECO:0000313" key="5">
    <source>
        <dbReference type="EMBL" id="EGG19390.1"/>
    </source>
</evidence>
<evidence type="ECO:0000259" key="4">
    <source>
        <dbReference type="Pfam" id="PF20434"/>
    </source>
</evidence>
<dbReference type="EC" id="3.5.1.9" evidence="3"/>
<dbReference type="Pfam" id="PF20434">
    <property type="entry name" value="BD-FAE"/>
    <property type="match status" value="1"/>
</dbReference>
<accession>F4PYC3</accession>
<keyword evidence="2 3" id="KW-0823">Tryptophan catabolism</keyword>
<comment type="pathway">
    <text evidence="3">Amino-acid degradation; L-tryptophan degradation via kynurenine pathway; L-kynurenine from L-tryptophan: step 2/2.</text>
</comment>
<dbReference type="HAMAP" id="MF_03014">
    <property type="entry name" value="KFase"/>
    <property type="match status" value="1"/>
</dbReference>